<gene>
    <name evidence="2" type="ORF">TST_0324</name>
</gene>
<dbReference type="Proteomes" id="UP000063234">
    <property type="component" value="Chromosome"/>
</dbReference>
<keyword evidence="3" id="KW-1185">Reference proteome</keyword>
<keyword evidence="1" id="KW-1133">Transmembrane helix</keyword>
<evidence type="ECO:0000256" key="1">
    <source>
        <dbReference type="SAM" id="Phobius"/>
    </source>
</evidence>
<feature type="transmembrane region" description="Helical" evidence="1">
    <location>
        <begin position="140"/>
        <end position="164"/>
    </location>
</feature>
<name>A0A0S3QS27_THET7</name>
<protein>
    <submittedName>
        <fullName evidence="2">Uncharacterized protein</fullName>
    </submittedName>
</protein>
<organism evidence="2 3">
    <name type="scientific">Thermosulfidibacter takaii (strain DSM 17441 / JCM 13301 / NBRC 103674 / ABI70S6)</name>
    <dbReference type="NCBI Taxonomy" id="1298851"/>
    <lineage>
        <taxon>Bacteria</taxon>
        <taxon>Pseudomonadati</taxon>
        <taxon>Thermosulfidibacterota</taxon>
        <taxon>Thermosulfidibacteria</taxon>
        <taxon>Thermosulfidibacterales</taxon>
        <taxon>Thermosulfidibacteraceae</taxon>
    </lineage>
</organism>
<dbReference type="STRING" id="1298851.TST_0324"/>
<dbReference type="KEGG" id="ttk:TST_0324"/>
<accession>A0A0S3QS27</accession>
<feature type="transmembrane region" description="Helical" evidence="1">
    <location>
        <begin position="43"/>
        <end position="61"/>
    </location>
</feature>
<dbReference type="AlphaFoldDB" id="A0A0S3QS27"/>
<feature type="transmembrane region" description="Helical" evidence="1">
    <location>
        <begin position="232"/>
        <end position="251"/>
    </location>
</feature>
<sequence length="260" mass="28708">MLMFTLFATLISSNWKLNFALFFWMLFSSYLSAIPLFGRLAGLFSGFVLSLFMAAILRIINRSSSLEDIKRELVQKDLFEIMSEANKEAVLGAYLGMLINTLIIVISSIFFLSLLILPVATLAVLNPGQWKALMGTGKSTLYIIGIILLTLYIAFNFLFTASVAMAKGFLKSSFWEGFVEALKGLTPKYFLLSLKPGLWKPSMLLTIIAVASVGVSAMIALFLGIVGLPILGVFWATMGVILFYANIAYHYTCLKIMGLL</sequence>
<keyword evidence="1" id="KW-0812">Transmembrane</keyword>
<feature type="transmembrane region" description="Helical" evidence="1">
    <location>
        <begin position="91"/>
        <end position="120"/>
    </location>
</feature>
<reference evidence="3" key="1">
    <citation type="journal article" date="2018" name="Science">
        <title>A primordial and reversible TCA cycle in a facultatively chemolithoautotrophic thermophile.</title>
        <authorList>
            <person name="Nunoura T."/>
            <person name="Chikaraishi Y."/>
            <person name="Izaki R."/>
            <person name="Suwa T."/>
            <person name="Sato T."/>
            <person name="Harada T."/>
            <person name="Mori K."/>
            <person name="Kato Y."/>
            <person name="Miyazaki M."/>
            <person name="Shimamura S."/>
            <person name="Yanagawa K."/>
            <person name="Shuto A."/>
            <person name="Ohkouchi N."/>
            <person name="Fujita N."/>
            <person name="Takaki Y."/>
            <person name="Atomi H."/>
            <person name="Takai K."/>
        </authorList>
    </citation>
    <scope>NUCLEOTIDE SEQUENCE [LARGE SCALE GENOMIC DNA]</scope>
    <source>
        <strain evidence="3">DSM 17441 / JCM 13301 / NBRC 103674 / ABI70S6</strain>
    </source>
</reference>
<proteinExistence type="predicted"/>
<feature type="transmembrane region" description="Helical" evidence="1">
    <location>
        <begin position="203"/>
        <end position="226"/>
    </location>
</feature>
<dbReference type="EMBL" id="AP013035">
    <property type="protein sequence ID" value="BAT71132.1"/>
    <property type="molecule type" value="Genomic_DNA"/>
</dbReference>
<keyword evidence="1" id="KW-0472">Membrane</keyword>
<evidence type="ECO:0000313" key="2">
    <source>
        <dbReference type="EMBL" id="BAT71132.1"/>
    </source>
</evidence>
<evidence type="ECO:0000313" key="3">
    <source>
        <dbReference type="Proteomes" id="UP000063234"/>
    </source>
</evidence>